<dbReference type="InterPro" id="IPR001763">
    <property type="entry name" value="Rhodanese-like_dom"/>
</dbReference>
<dbReference type="GO" id="GO:0005739">
    <property type="term" value="C:mitochondrion"/>
    <property type="evidence" value="ECO:0007669"/>
    <property type="project" value="UniProtKB-SubCell"/>
</dbReference>
<dbReference type="PANTHER" id="PTHR11364">
    <property type="entry name" value="THIOSULFATE SULFERTANSFERASE"/>
    <property type="match status" value="1"/>
</dbReference>
<dbReference type="OrthoDB" id="270167at2759"/>
<evidence type="ECO:0000256" key="1">
    <source>
        <dbReference type="ARBA" id="ARBA00004173"/>
    </source>
</evidence>
<dbReference type="FunFam" id="3.40.250.10:FF:000001">
    <property type="entry name" value="Sulfurtransferase"/>
    <property type="match status" value="1"/>
</dbReference>
<dbReference type="FunFam" id="3.40.250.10:FF:000008">
    <property type="entry name" value="Sulfurtransferase"/>
    <property type="match status" value="1"/>
</dbReference>
<gene>
    <name evidence="6" type="ORF">OS493_015872</name>
</gene>
<evidence type="ECO:0000256" key="3">
    <source>
        <dbReference type="ARBA" id="ARBA00022737"/>
    </source>
</evidence>
<dbReference type="Proteomes" id="UP001163046">
    <property type="component" value="Unassembled WGS sequence"/>
</dbReference>
<protein>
    <recommendedName>
        <fullName evidence="5">Rhodanese domain-containing protein</fullName>
    </recommendedName>
</protein>
<dbReference type="Pfam" id="PF00581">
    <property type="entry name" value="Rhodanese"/>
    <property type="match status" value="2"/>
</dbReference>
<proteinExistence type="predicted"/>
<dbReference type="GO" id="GO:0004792">
    <property type="term" value="F:thiosulfate-cyanide sulfurtransferase activity"/>
    <property type="evidence" value="ECO:0007669"/>
    <property type="project" value="TreeGrafter"/>
</dbReference>
<dbReference type="InterPro" id="IPR045078">
    <property type="entry name" value="TST/MPST-like"/>
</dbReference>
<dbReference type="EMBL" id="MU827785">
    <property type="protein sequence ID" value="KAJ7333781.1"/>
    <property type="molecule type" value="Genomic_DNA"/>
</dbReference>
<dbReference type="Gene3D" id="3.40.250.10">
    <property type="entry name" value="Rhodanese-like domain"/>
    <property type="match status" value="2"/>
</dbReference>
<accession>A0A9W9YCM6</accession>
<comment type="subcellular location">
    <subcellularLocation>
        <location evidence="1">Mitochondrion</location>
    </subcellularLocation>
</comment>
<dbReference type="SMART" id="SM00450">
    <property type="entry name" value="RHOD"/>
    <property type="match status" value="2"/>
</dbReference>
<dbReference type="AlphaFoldDB" id="A0A9W9YCM6"/>
<reference evidence="6" key="1">
    <citation type="submission" date="2023-01" db="EMBL/GenBank/DDBJ databases">
        <title>Genome assembly of the deep-sea coral Lophelia pertusa.</title>
        <authorList>
            <person name="Herrera S."/>
            <person name="Cordes E."/>
        </authorList>
    </citation>
    <scope>NUCLEOTIDE SEQUENCE</scope>
    <source>
        <strain evidence="6">USNM1676648</strain>
        <tissue evidence="6">Polyp</tissue>
    </source>
</reference>
<feature type="domain" description="Rhodanese" evidence="5">
    <location>
        <begin position="35"/>
        <end position="138"/>
    </location>
</feature>
<comment type="caution">
    <text evidence="6">The sequence shown here is derived from an EMBL/GenBank/DDBJ whole genome shotgun (WGS) entry which is preliminary data.</text>
</comment>
<evidence type="ECO:0000259" key="5">
    <source>
        <dbReference type="PROSITE" id="PS50206"/>
    </source>
</evidence>
<evidence type="ECO:0000256" key="4">
    <source>
        <dbReference type="ARBA" id="ARBA00023128"/>
    </source>
</evidence>
<organism evidence="6 7">
    <name type="scientific">Desmophyllum pertusum</name>
    <dbReference type="NCBI Taxonomy" id="174260"/>
    <lineage>
        <taxon>Eukaryota</taxon>
        <taxon>Metazoa</taxon>
        <taxon>Cnidaria</taxon>
        <taxon>Anthozoa</taxon>
        <taxon>Hexacorallia</taxon>
        <taxon>Scleractinia</taxon>
        <taxon>Caryophylliina</taxon>
        <taxon>Caryophylliidae</taxon>
        <taxon>Desmophyllum</taxon>
    </lineage>
</organism>
<dbReference type="CDD" id="cd01448">
    <property type="entry name" value="TST_Repeat_1"/>
    <property type="match status" value="1"/>
</dbReference>
<feature type="domain" description="Rhodanese" evidence="5">
    <location>
        <begin position="172"/>
        <end position="287"/>
    </location>
</feature>
<keyword evidence="3" id="KW-0677">Repeat</keyword>
<keyword evidence="7" id="KW-1185">Reference proteome</keyword>
<keyword evidence="4" id="KW-0496">Mitochondrion</keyword>
<dbReference type="CDD" id="cd01449">
    <property type="entry name" value="TST_Repeat_2"/>
    <property type="match status" value="1"/>
</dbReference>
<evidence type="ECO:0000313" key="7">
    <source>
        <dbReference type="Proteomes" id="UP001163046"/>
    </source>
</evidence>
<sequence length="290" mass="32431">MSVSTLVKAQWLRQSILQKTKYLRVLDASWHLPNQNRDPKKEFVAQRIPGAKFFDIEECVDKSSPYEHMLPNTEDFSNYVRSLGIKNDSHVIVYDNNAAGLFSAPRVWWMLRAFGHDRVSILDGGFPKWCAEGYPVESGQESSTAVEDGGPFKATFNTGMFCDFDFVKANLSHPTIQVADARSPGRFFGTEVEPRPNFPSGHIPYSKCVHYAQCLDPETKVMKDPEELKKVFKDVGIDLGKPLITSCGSGITACVVALAAHLCGKEDTKVYDGSWVEWGQRASPDMIEKN</sequence>
<dbReference type="InterPro" id="IPR036873">
    <property type="entry name" value="Rhodanese-like_dom_sf"/>
</dbReference>
<evidence type="ECO:0000313" key="6">
    <source>
        <dbReference type="EMBL" id="KAJ7333781.1"/>
    </source>
</evidence>
<dbReference type="SUPFAM" id="SSF52821">
    <property type="entry name" value="Rhodanese/Cell cycle control phosphatase"/>
    <property type="match status" value="2"/>
</dbReference>
<dbReference type="PROSITE" id="PS50206">
    <property type="entry name" value="RHODANESE_3"/>
    <property type="match status" value="2"/>
</dbReference>
<evidence type="ECO:0000256" key="2">
    <source>
        <dbReference type="ARBA" id="ARBA00022679"/>
    </source>
</evidence>
<keyword evidence="2" id="KW-0808">Transferase</keyword>
<name>A0A9W9YCM6_9CNID</name>
<dbReference type="PANTHER" id="PTHR11364:SF27">
    <property type="entry name" value="SULFURTRANSFERASE"/>
    <property type="match status" value="1"/>
</dbReference>